<dbReference type="Proteomes" id="UP000198211">
    <property type="component" value="Unassembled WGS sequence"/>
</dbReference>
<dbReference type="AlphaFoldDB" id="A0A225WB76"/>
<keyword evidence="2" id="KW-1185">Reference proteome</keyword>
<protein>
    <submittedName>
        <fullName evidence="1">Uncharacterized protein</fullName>
    </submittedName>
</protein>
<reference evidence="2" key="1">
    <citation type="submission" date="2017-03" db="EMBL/GenBank/DDBJ databases">
        <title>Phytopthora megakarya and P. palmivora, two closely related causual agents of cacao black pod achieved similar genome size and gene model numbers by different mechanisms.</title>
        <authorList>
            <person name="Ali S."/>
            <person name="Shao J."/>
            <person name="Larry D.J."/>
            <person name="Kronmiller B."/>
            <person name="Shen D."/>
            <person name="Strem M.D."/>
            <person name="Melnick R.L."/>
            <person name="Guiltinan M.J."/>
            <person name="Tyler B.M."/>
            <person name="Meinhardt L.W."/>
            <person name="Bailey B.A."/>
        </authorList>
    </citation>
    <scope>NUCLEOTIDE SEQUENCE [LARGE SCALE GENOMIC DNA]</scope>
    <source>
        <strain evidence="2">zdho120</strain>
    </source>
</reference>
<proteinExistence type="predicted"/>
<name>A0A225WB76_9STRA</name>
<gene>
    <name evidence="1" type="ORF">PHMEG_00012291</name>
</gene>
<organism evidence="1 2">
    <name type="scientific">Phytophthora megakarya</name>
    <dbReference type="NCBI Taxonomy" id="4795"/>
    <lineage>
        <taxon>Eukaryota</taxon>
        <taxon>Sar</taxon>
        <taxon>Stramenopiles</taxon>
        <taxon>Oomycota</taxon>
        <taxon>Peronosporomycetes</taxon>
        <taxon>Peronosporales</taxon>
        <taxon>Peronosporaceae</taxon>
        <taxon>Phytophthora</taxon>
    </lineage>
</organism>
<evidence type="ECO:0000313" key="1">
    <source>
        <dbReference type="EMBL" id="OWZ14257.1"/>
    </source>
</evidence>
<comment type="caution">
    <text evidence="1">The sequence shown here is derived from an EMBL/GenBank/DDBJ whole genome shotgun (WGS) entry which is preliminary data.</text>
</comment>
<accession>A0A225WB76</accession>
<evidence type="ECO:0000313" key="2">
    <source>
        <dbReference type="Proteomes" id="UP000198211"/>
    </source>
</evidence>
<sequence length="111" mass="12772">MNSTPTNETSVQNWYRAFSSVCEASQRLRPGNYLRNIYRNVSGLRTLSTAYVNVCFRRINKELSISMYLCFKGLMPRSDLKMSEMESQFYFKNGLHAEAAKKVNVEAKVLA</sequence>
<dbReference type="EMBL" id="NBNE01001379">
    <property type="protein sequence ID" value="OWZ14257.1"/>
    <property type="molecule type" value="Genomic_DNA"/>
</dbReference>